<feature type="compositionally biased region" description="Pro residues" evidence="1">
    <location>
        <begin position="42"/>
        <end position="53"/>
    </location>
</feature>
<keyword evidence="2" id="KW-0812">Transmembrane</keyword>
<evidence type="ECO:0000256" key="1">
    <source>
        <dbReference type="SAM" id="MobiDB-lite"/>
    </source>
</evidence>
<feature type="region of interest" description="Disordered" evidence="1">
    <location>
        <begin position="25"/>
        <end position="63"/>
    </location>
</feature>
<accession>A0A344L776</accession>
<keyword evidence="2" id="KW-1133">Transmembrane helix</keyword>
<name>A0A344L776_9PSEU</name>
<evidence type="ECO:0000313" key="4">
    <source>
        <dbReference type="Proteomes" id="UP000250434"/>
    </source>
</evidence>
<feature type="transmembrane region" description="Helical" evidence="2">
    <location>
        <begin position="100"/>
        <end position="120"/>
    </location>
</feature>
<keyword evidence="2" id="KW-0472">Membrane</keyword>
<proteinExistence type="predicted"/>
<protein>
    <recommendedName>
        <fullName evidence="5">DUF308 domain-containing protein</fullName>
    </recommendedName>
</protein>
<reference evidence="3 4" key="1">
    <citation type="submission" date="2016-04" db="EMBL/GenBank/DDBJ databases">
        <title>Complete genome sequence and analysis of deep-sea sediment isolate, Amycolatopsis sp. WP1.</title>
        <authorList>
            <person name="Wang H."/>
            <person name="Chen S."/>
            <person name="Wu Q."/>
        </authorList>
    </citation>
    <scope>NUCLEOTIDE SEQUENCE [LARGE SCALE GENOMIC DNA]</scope>
    <source>
        <strain evidence="3 4">WP1</strain>
    </source>
</reference>
<dbReference type="RefSeq" id="WP_113693138.1">
    <property type="nucleotide sequence ID" value="NZ_CP015163.1"/>
</dbReference>
<keyword evidence="4" id="KW-1185">Reference proteome</keyword>
<gene>
    <name evidence="3" type="ORF">A4R43_16345</name>
</gene>
<dbReference type="Proteomes" id="UP000250434">
    <property type="component" value="Chromosome"/>
</dbReference>
<sequence length="162" mass="16734">MSRSNSADGPEDIDATFAEIVADLRAEGVGTTLEQQPDDEPTPPPPSPAPGPPEQTVAASGWRGADREWEATVFGDDPASDDEHFVPPEPPPLPRPRKGALVVLLFFVLGLLLLIAPGVIGLSSSLGTPIGLLVLAVGIGLLLLRVRQGPPDGADPDSGAQV</sequence>
<dbReference type="OrthoDB" id="5193869at2"/>
<organism evidence="3 4">
    <name type="scientific">Amycolatopsis albispora</name>
    <dbReference type="NCBI Taxonomy" id="1804986"/>
    <lineage>
        <taxon>Bacteria</taxon>
        <taxon>Bacillati</taxon>
        <taxon>Actinomycetota</taxon>
        <taxon>Actinomycetes</taxon>
        <taxon>Pseudonocardiales</taxon>
        <taxon>Pseudonocardiaceae</taxon>
        <taxon>Amycolatopsis</taxon>
    </lineage>
</organism>
<dbReference type="KEGG" id="aab:A4R43_16345"/>
<dbReference type="EMBL" id="CP015163">
    <property type="protein sequence ID" value="AXB43900.1"/>
    <property type="molecule type" value="Genomic_DNA"/>
</dbReference>
<evidence type="ECO:0000256" key="2">
    <source>
        <dbReference type="SAM" id="Phobius"/>
    </source>
</evidence>
<dbReference type="AlphaFoldDB" id="A0A344L776"/>
<evidence type="ECO:0000313" key="3">
    <source>
        <dbReference type="EMBL" id="AXB43900.1"/>
    </source>
</evidence>
<feature type="transmembrane region" description="Helical" evidence="2">
    <location>
        <begin position="126"/>
        <end position="144"/>
    </location>
</feature>
<evidence type="ECO:0008006" key="5">
    <source>
        <dbReference type="Google" id="ProtNLM"/>
    </source>
</evidence>